<feature type="region of interest" description="Disordered" evidence="1">
    <location>
        <begin position="330"/>
        <end position="357"/>
    </location>
</feature>
<gene>
    <name evidence="2" type="ORF">OLC1_LOCUS19883</name>
</gene>
<protein>
    <submittedName>
        <fullName evidence="2">OLC1v1013249C1</fullName>
    </submittedName>
</protein>
<dbReference type="PANTHER" id="PTHR13464:SF0">
    <property type="entry name" value="SAP30-BINDING PROTEIN"/>
    <property type="match status" value="1"/>
</dbReference>
<dbReference type="InterPro" id="IPR012479">
    <property type="entry name" value="SAP30BP"/>
</dbReference>
<name>A0AAV1DYJ5_OLDCO</name>
<evidence type="ECO:0000313" key="3">
    <source>
        <dbReference type="Proteomes" id="UP001161247"/>
    </source>
</evidence>
<dbReference type="PANTHER" id="PTHR13464">
    <property type="entry name" value="TRANSCRIPTIONAL REGULATOR PROTEIN HCNGP"/>
    <property type="match status" value="1"/>
</dbReference>
<reference evidence="2" key="1">
    <citation type="submission" date="2023-03" db="EMBL/GenBank/DDBJ databases">
        <authorList>
            <person name="Julca I."/>
        </authorList>
    </citation>
    <scope>NUCLEOTIDE SEQUENCE</scope>
</reference>
<accession>A0AAV1DYJ5</accession>
<dbReference type="GO" id="GO:0005634">
    <property type="term" value="C:nucleus"/>
    <property type="evidence" value="ECO:0007669"/>
    <property type="project" value="TreeGrafter"/>
</dbReference>
<keyword evidence="3" id="KW-1185">Reference proteome</keyword>
<evidence type="ECO:0000256" key="1">
    <source>
        <dbReference type="SAM" id="MobiDB-lite"/>
    </source>
</evidence>
<dbReference type="EMBL" id="OX459124">
    <property type="protein sequence ID" value="CAI9112759.1"/>
    <property type="molecule type" value="Genomic_DNA"/>
</dbReference>
<evidence type="ECO:0000313" key="2">
    <source>
        <dbReference type="EMBL" id="CAI9112759.1"/>
    </source>
</evidence>
<feature type="compositionally biased region" description="Basic and acidic residues" evidence="1">
    <location>
        <begin position="345"/>
        <end position="357"/>
    </location>
</feature>
<sequence length="357" mass="40459">MLSFCLEFGLGRFAFYVGTICPVSWSFLKRWEPKDEFSNFVLPLHLCVVCSEMALLNKKASEGIALLSIYGDEDDEVDDEEQTAHPHLAELNDQVDTDGNNNHAVNKSPSAEEEDAFMATAEESNYVDLLNKFLPPPPKAKCSDELQEKIIEFLALKKHKGRSYNAEVCNRNVYRNPDSLRHVVTYQLIDEMGSCFSKDVFDPHGYEKCDFYDEIEADMKHEMVRKELEKKRSPKVDFFSRAMQIRTVAMPKINLPITVQIMPGGGFNSSYAAMDPVPGDGRRNKKSKWDKVDGDRTVLELNFIGTTIELRLNEATSILLATEEVEKSSSFLLQGNKGDGEDEDDKRSGDKMPDRRS</sequence>
<dbReference type="AlphaFoldDB" id="A0AAV1DYJ5"/>
<organism evidence="2 3">
    <name type="scientific">Oldenlandia corymbosa var. corymbosa</name>
    <dbReference type="NCBI Taxonomy" id="529605"/>
    <lineage>
        <taxon>Eukaryota</taxon>
        <taxon>Viridiplantae</taxon>
        <taxon>Streptophyta</taxon>
        <taxon>Embryophyta</taxon>
        <taxon>Tracheophyta</taxon>
        <taxon>Spermatophyta</taxon>
        <taxon>Magnoliopsida</taxon>
        <taxon>eudicotyledons</taxon>
        <taxon>Gunneridae</taxon>
        <taxon>Pentapetalae</taxon>
        <taxon>asterids</taxon>
        <taxon>lamiids</taxon>
        <taxon>Gentianales</taxon>
        <taxon>Rubiaceae</taxon>
        <taxon>Rubioideae</taxon>
        <taxon>Spermacoceae</taxon>
        <taxon>Hedyotis-Oldenlandia complex</taxon>
        <taxon>Oldenlandia</taxon>
    </lineage>
</organism>
<dbReference type="Pfam" id="PF07818">
    <property type="entry name" value="HCNGP"/>
    <property type="match status" value="1"/>
</dbReference>
<dbReference type="Proteomes" id="UP001161247">
    <property type="component" value="Chromosome 7"/>
</dbReference>
<proteinExistence type="predicted"/>
<dbReference type="GO" id="GO:0006355">
    <property type="term" value="P:regulation of DNA-templated transcription"/>
    <property type="evidence" value="ECO:0007669"/>
    <property type="project" value="InterPro"/>
</dbReference>